<evidence type="ECO:0000256" key="5">
    <source>
        <dbReference type="ARBA" id="ARBA00023172"/>
    </source>
</evidence>
<evidence type="ECO:0000256" key="7">
    <source>
        <dbReference type="HAMAP-Rule" id="MF_00017"/>
    </source>
</evidence>
<keyword evidence="4 7" id="KW-0862">Zinc</keyword>
<keyword evidence="3 7" id="KW-0863">Zinc-finger</keyword>
<dbReference type="Pfam" id="PF21175">
    <property type="entry name" value="RecR_C"/>
    <property type="match status" value="1"/>
</dbReference>
<evidence type="ECO:0000256" key="6">
    <source>
        <dbReference type="ARBA" id="ARBA00023204"/>
    </source>
</evidence>
<evidence type="ECO:0000256" key="1">
    <source>
        <dbReference type="ARBA" id="ARBA00022723"/>
    </source>
</evidence>
<dbReference type="InterPro" id="IPR015967">
    <property type="entry name" value="Rcmb_RecR_Znf"/>
</dbReference>
<dbReference type="PROSITE" id="PS01300">
    <property type="entry name" value="RECR"/>
    <property type="match status" value="1"/>
</dbReference>
<dbReference type="PANTHER" id="PTHR30446">
    <property type="entry name" value="RECOMBINATION PROTEIN RECR"/>
    <property type="match status" value="1"/>
</dbReference>
<dbReference type="Pfam" id="PF13662">
    <property type="entry name" value="Toprim_4"/>
    <property type="match status" value="1"/>
</dbReference>
<protein>
    <recommendedName>
        <fullName evidence="7">Recombination protein RecR</fullName>
    </recommendedName>
</protein>
<dbReference type="Gene3D" id="3.30.60.80">
    <property type="match status" value="1"/>
</dbReference>
<keyword evidence="5 7" id="KW-0233">DNA recombination</keyword>
<gene>
    <name evidence="7 9" type="primary">recR</name>
    <name evidence="9" type="ORF">WMO26_00615</name>
</gene>
<keyword evidence="1 7" id="KW-0479">Metal-binding</keyword>
<dbReference type="NCBIfam" id="TIGR00615">
    <property type="entry name" value="recR"/>
    <property type="match status" value="1"/>
</dbReference>
<comment type="function">
    <text evidence="7">May play a role in DNA repair. It seems to be involved in an RecBC-independent recombinational process of DNA repair. It may act with RecF and RecO.</text>
</comment>
<feature type="zinc finger region" description="C4-type" evidence="7">
    <location>
        <begin position="58"/>
        <end position="73"/>
    </location>
</feature>
<evidence type="ECO:0000259" key="8">
    <source>
        <dbReference type="PROSITE" id="PS50880"/>
    </source>
</evidence>
<reference evidence="9 10" key="1">
    <citation type="submission" date="2024-03" db="EMBL/GenBank/DDBJ databases">
        <title>Human intestinal bacterial collection.</title>
        <authorList>
            <person name="Pauvert C."/>
            <person name="Hitch T.C.A."/>
            <person name="Clavel T."/>
        </authorList>
    </citation>
    <scope>NUCLEOTIDE SEQUENCE [LARGE SCALE GENOMIC DNA]</scope>
    <source>
        <strain evidence="9 10">CLA-JM-H44</strain>
    </source>
</reference>
<dbReference type="InterPro" id="IPR023627">
    <property type="entry name" value="Rcmb_RecR"/>
</dbReference>
<dbReference type="InterPro" id="IPR034137">
    <property type="entry name" value="TOPRIM_RecR"/>
</dbReference>
<dbReference type="CDD" id="cd01025">
    <property type="entry name" value="TOPRIM_recR"/>
    <property type="match status" value="1"/>
</dbReference>
<evidence type="ECO:0000256" key="4">
    <source>
        <dbReference type="ARBA" id="ARBA00022833"/>
    </source>
</evidence>
<name>A0ABV1DWC8_9FIRM</name>
<dbReference type="InterPro" id="IPR000093">
    <property type="entry name" value="DNA_Rcmb_RecR"/>
</dbReference>
<evidence type="ECO:0000256" key="2">
    <source>
        <dbReference type="ARBA" id="ARBA00022763"/>
    </source>
</evidence>
<evidence type="ECO:0000256" key="3">
    <source>
        <dbReference type="ARBA" id="ARBA00022771"/>
    </source>
</evidence>
<comment type="similarity">
    <text evidence="7">Belongs to the RecR family.</text>
</comment>
<dbReference type="RefSeq" id="WP_349217599.1">
    <property type="nucleotide sequence ID" value="NZ_JBBMFD010000001.1"/>
</dbReference>
<dbReference type="Pfam" id="PF02132">
    <property type="entry name" value="RecR_ZnF"/>
    <property type="match status" value="1"/>
</dbReference>
<feature type="domain" description="Toprim" evidence="8">
    <location>
        <begin position="81"/>
        <end position="176"/>
    </location>
</feature>
<organism evidence="9 10">
    <name type="scientific">Solibaculum intestinale</name>
    <dbReference type="NCBI Taxonomy" id="3133165"/>
    <lineage>
        <taxon>Bacteria</taxon>
        <taxon>Bacillati</taxon>
        <taxon>Bacillota</taxon>
        <taxon>Clostridia</taxon>
        <taxon>Eubacteriales</taxon>
        <taxon>Oscillospiraceae</taxon>
        <taxon>Solibaculum</taxon>
    </lineage>
</organism>
<dbReference type="Gene3D" id="1.10.8.420">
    <property type="entry name" value="RecR Domain 1"/>
    <property type="match status" value="1"/>
</dbReference>
<dbReference type="Proteomes" id="UP001489509">
    <property type="component" value="Unassembled WGS sequence"/>
</dbReference>
<dbReference type="EMBL" id="JBBMFD010000001">
    <property type="protein sequence ID" value="MEQ2439324.1"/>
    <property type="molecule type" value="Genomic_DNA"/>
</dbReference>
<dbReference type="Pfam" id="PF21176">
    <property type="entry name" value="RecR_HhH"/>
    <property type="match status" value="1"/>
</dbReference>
<keyword evidence="10" id="KW-1185">Reference proteome</keyword>
<comment type="caution">
    <text evidence="9">The sequence shown here is derived from an EMBL/GenBank/DDBJ whole genome shotgun (WGS) entry which is preliminary data.</text>
</comment>
<dbReference type="HAMAP" id="MF_00017">
    <property type="entry name" value="RecR"/>
    <property type="match status" value="1"/>
</dbReference>
<accession>A0ABV1DWC8</accession>
<evidence type="ECO:0000313" key="10">
    <source>
        <dbReference type="Proteomes" id="UP001489509"/>
    </source>
</evidence>
<dbReference type="Gene3D" id="3.40.1360.10">
    <property type="match status" value="1"/>
</dbReference>
<dbReference type="SMART" id="SM00493">
    <property type="entry name" value="TOPRIM"/>
    <property type="match status" value="1"/>
</dbReference>
<dbReference type="PANTHER" id="PTHR30446:SF0">
    <property type="entry name" value="RECOMBINATION PROTEIN RECR"/>
    <property type="match status" value="1"/>
</dbReference>
<keyword evidence="6 7" id="KW-0234">DNA repair</keyword>
<dbReference type="InterPro" id="IPR006171">
    <property type="entry name" value="TOPRIM_dom"/>
</dbReference>
<dbReference type="PROSITE" id="PS50880">
    <property type="entry name" value="TOPRIM"/>
    <property type="match status" value="1"/>
</dbReference>
<sequence length="199" mass="21999">MAYNVAPLAKLIEHFERIPGIGRKTAQRMAYYVLNLPKAQAEQFSQAILDAHEKIHPCKVCQNLTDGELCQICANPSRDHSLICVVEDPRDVVAFERTRDYGGTYHVLHGVISPMDGVGPEQLRIKELLGRIGTQEVKEVIMATNPTVEGEATAMYISRLLKPLGVRVTRLAYGIPVGGSLEYADEVTLSRALEGRSEL</sequence>
<dbReference type="Gene3D" id="6.10.250.240">
    <property type="match status" value="1"/>
</dbReference>
<evidence type="ECO:0000313" key="9">
    <source>
        <dbReference type="EMBL" id="MEQ2439324.1"/>
    </source>
</evidence>
<keyword evidence="2 7" id="KW-0227">DNA damage</keyword>
<proteinExistence type="inferred from homology"/>
<dbReference type="SUPFAM" id="SSF111304">
    <property type="entry name" value="Recombination protein RecR"/>
    <property type="match status" value="1"/>
</dbReference>